<dbReference type="Proteomes" id="UP000622017">
    <property type="component" value="Unassembled WGS sequence"/>
</dbReference>
<dbReference type="RefSeq" id="WP_187320359.1">
    <property type="nucleotide sequence ID" value="NZ_JACSCY010000011.1"/>
</dbReference>
<keyword evidence="2" id="KW-1185">Reference proteome</keyword>
<dbReference type="EMBL" id="JACSCY010000011">
    <property type="protein sequence ID" value="MBC6612104.1"/>
    <property type="molecule type" value="Genomic_DNA"/>
</dbReference>
<comment type="caution">
    <text evidence="1">The sequence shown here is derived from an EMBL/GenBank/DDBJ whole genome shotgun (WGS) entry which is preliminary data.</text>
</comment>
<dbReference type="PROSITE" id="PS51257">
    <property type="entry name" value="PROKAR_LIPOPROTEIN"/>
    <property type="match status" value="1"/>
</dbReference>
<gene>
    <name evidence="1" type="ORF">H8B15_14340</name>
</gene>
<reference evidence="1 2" key="1">
    <citation type="submission" date="2020-08" db="EMBL/GenBank/DDBJ databases">
        <title>Hymenobacter sp.</title>
        <authorList>
            <person name="Kim M.K."/>
        </authorList>
    </citation>
    <scope>NUCLEOTIDE SEQUENCE [LARGE SCALE GENOMIC DNA]</scope>
    <source>
        <strain evidence="1 2">BT507</strain>
    </source>
</reference>
<sequence length="183" mass="19834">MKTVLYAGATVLCLLTSCEKDPFNRLPNATQKGKNTAGFMLDGEAWLPEGKYLTSTTKGVNGYWRGNSTIGLSFVQVNTSKGRDSGLEIRIVGIRQLGTYSLGQDPQLALGERRQGYASFFISQPAPSIQYYTGPTAPGTVTITRLDTINRIASGTFDLTLLEDGGTHTVCITKGRFDVRLAE</sequence>
<evidence type="ECO:0000313" key="1">
    <source>
        <dbReference type="EMBL" id="MBC6612104.1"/>
    </source>
</evidence>
<proteinExistence type="predicted"/>
<evidence type="ECO:0008006" key="3">
    <source>
        <dbReference type="Google" id="ProtNLM"/>
    </source>
</evidence>
<name>A0ABR7MMI4_9BACT</name>
<organism evidence="1 2">
    <name type="scientific">Hymenobacter citatus</name>
    <dbReference type="NCBI Taxonomy" id="2763506"/>
    <lineage>
        <taxon>Bacteria</taxon>
        <taxon>Pseudomonadati</taxon>
        <taxon>Bacteroidota</taxon>
        <taxon>Cytophagia</taxon>
        <taxon>Cytophagales</taxon>
        <taxon>Hymenobacteraceae</taxon>
        <taxon>Hymenobacter</taxon>
    </lineage>
</organism>
<accession>A0ABR7MMI4</accession>
<protein>
    <recommendedName>
        <fullName evidence="3">DUF5025 domain-containing protein</fullName>
    </recommendedName>
</protein>
<evidence type="ECO:0000313" key="2">
    <source>
        <dbReference type="Proteomes" id="UP000622017"/>
    </source>
</evidence>